<reference evidence="2 3" key="1">
    <citation type="journal article" date="2008" name="Nature">
        <title>The genome of Laccaria bicolor provides insights into mycorrhizal symbiosis.</title>
        <authorList>
            <person name="Martin F."/>
            <person name="Aerts A."/>
            <person name="Ahren D."/>
            <person name="Brun A."/>
            <person name="Danchin E.G.J."/>
            <person name="Duchaussoy F."/>
            <person name="Gibon J."/>
            <person name="Kohler A."/>
            <person name="Lindquist E."/>
            <person name="Pereda V."/>
            <person name="Salamov A."/>
            <person name="Shapiro H.J."/>
            <person name="Wuyts J."/>
            <person name="Blaudez D."/>
            <person name="Buee M."/>
            <person name="Brokstein P."/>
            <person name="Canbaeck B."/>
            <person name="Cohen D."/>
            <person name="Courty P.E."/>
            <person name="Coutinho P.M."/>
            <person name="Delaruelle C."/>
            <person name="Detter J.C."/>
            <person name="Deveau A."/>
            <person name="DiFazio S."/>
            <person name="Duplessis S."/>
            <person name="Fraissinet-Tachet L."/>
            <person name="Lucic E."/>
            <person name="Frey-Klett P."/>
            <person name="Fourrey C."/>
            <person name="Feussner I."/>
            <person name="Gay G."/>
            <person name="Grimwood J."/>
            <person name="Hoegger P.J."/>
            <person name="Jain P."/>
            <person name="Kilaru S."/>
            <person name="Labbe J."/>
            <person name="Lin Y.C."/>
            <person name="Legue V."/>
            <person name="Le Tacon F."/>
            <person name="Marmeisse R."/>
            <person name="Melayah D."/>
            <person name="Montanini B."/>
            <person name="Muratet M."/>
            <person name="Nehls U."/>
            <person name="Niculita-Hirzel H."/>
            <person name="Oudot-Le Secq M.P."/>
            <person name="Peter M."/>
            <person name="Quesneville H."/>
            <person name="Rajashekar B."/>
            <person name="Reich M."/>
            <person name="Rouhier N."/>
            <person name="Schmutz J."/>
            <person name="Yin T."/>
            <person name="Chalot M."/>
            <person name="Henrissat B."/>
            <person name="Kuees U."/>
            <person name="Lucas S."/>
            <person name="Van de Peer Y."/>
            <person name="Podila G.K."/>
            <person name="Polle A."/>
            <person name="Pukkila P.J."/>
            <person name="Richardson P.M."/>
            <person name="Rouze P."/>
            <person name="Sanders I.R."/>
            <person name="Stajich J.E."/>
            <person name="Tunlid A."/>
            <person name="Tuskan G."/>
            <person name="Grigoriev I.V."/>
        </authorList>
    </citation>
    <scope>NUCLEOTIDE SEQUENCE [LARGE SCALE GENOMIC DNA]</scope>
    <source>
        <strain evidence="3">S238N-H82 / ATCC MYA-4686</strain>
    </source>
</reference>
<evidence type="ECO:0000256" key="1">
    <source>
        <dbReference type="SAM" id="MobiDB-lite"/>
    </source>
</evidence>
<dbReference type="Proteomes" id="UP000001194">
    <property type="component" value="Unassembled WGS sequence"/>
</dbReference>
<dbReference type="AlphaFoldDB" id="B0E1M0"/>
<feature type="region of interest" description="Disordered" evidence="1">
    <location>
        <begin position="1"/>
        <end position="81"/>
    </location>
</feature>
<evidence type="ECO:0000313" key="2">
    <source>
        <dbReference type="EMBL" id="EDQ99288.1"/>
    </source>
</evidence>
<sequence length="123" mass="13741">MWPDLDGHASRCKPATPTMDLRMRRWQKPSGAGFRRGCDTPMRNSSRMASQDNNEPNAYVAKSQPPMTAGPAQRQGNELHDGGTMTRIMMRTTDQPTANTVLEWETQRAGQPWDGADFYVSLG</sequence>
<dbReference type="RefSeq" id="XP_001890098.1">
    <property type="nucleotide sequence ID" value="XM_001890063.1"/>
</dbReference>
<organism evidence="3">
    <name type="scientific">Laccaria bicolor (strain S238N-H82 / ATCC MYA-4686)</name>
    <name type="common">Bicoloured deceiver</name>
    <name type="synonym">Laccaria laccata var. bicolor</name>
    <dbReference type="NCBI Taxonomy" id="486041"/>
    <lineage>
        <taxon>Eukaryota</taxon>
        <taxon>Fungi</taxon>
        <taxon>Dikarya</taxon>
        <taxon>Basidiomycota</taxon>
        <taxon>Agaricomycotina</taxon>
        <taxon>Agaricomycetes</taxon>
        <taxon>Agaricomycetidae</taxon>
        <taxon>Agaricales</taxon>
        <taxon>Agaricineae</taxon>
        <taxon>Hydnangiaceae</taxon>
        <taxon>Laccaria</taxon>
    </lineage>
</organism>
<dbReference type="HOGENOM" id="CLU_2015680_0_0_1"/>
<protein>
    <submittedName>
        <fullName evidence="2">Predicted protein</fullName>
    </submittedName>
</protein>
<dbReference type="EMBL" id="DS547168">
    <property type="protein sequence ID" value="EDQ99288.1"/>
    <property type="molecule type" value="Genomic_DNA"/>
</dbReference>
<dbReference type="KEGG" id="lbc:LACBIDRAFT_335184"/>
<name>B0E1M0_LACBS</name>
<keyword evidence="3" id="KW-1185">Reference proteome</keyword>
<feature type="compositionally biased region" description="Polar residues" evidence="1">
    <location>
        <begin position="42"/>
        <end position="56"/>
    </location>
</feature>
<evidence type="ECO:0000313" key="3">
    <source>
        <dbReference type="Proteomes" id="UP000001194"/>
    </source>
</evidence>
<accession>B0E1M0</accession>
<dbReference type="InParanoid" id="B0E1M0"/>
<dbReference type="GeneID" id="6085747"/>
<proteinExistence type="predicted"/>
<gene>
    <name evidence="2" type="ORF">LACBIDRAFT_335184</name>
</gene>